<gene>
    <name evidence="1" type="ORF">NVP1008O_03</name>
</gene>
<proteinExistence type="predicted"/>
<accession>A0A2I7QJH6</accession>
<dbReference type="Proteomes" id="UP000276109">
    <property type="component" value="Segment"/>
</dbReference>
<dbReference type="EMBL" id="MG592394">
    <property type="protein sequence ID" value="AUR81549.1"/>
    <property type="molecule type" value="Genomic_DNA"/>
</dbReference>
<keyword evidence="2" id="KW-1185">Reference proteome</keyword>
<organism evidence="1 2">
    <name type="scientific">Vibrio phage 1.008.O._10N.286.54.E5</name>
    <dbReference type="NCBI Taxonomy" id="1881242"/>
    <lineage>
        <taxon>Viruses</taxon>
        <taxon>Varidnaviria</taxon>
        <taxon>Abadenavirae</taxon>
        <taxon>Produgelaviricota</taxon>
        <taxon>Belvinaviricetes</taxon>
        <taxon>Vinavirales</taxon>
        <taxon>Autolykiviridae</taxon>
        <taxon>Ameliavirus</taxon>
        <taxon>Ameliavirus viph1008o</taxon>
        <taxon>Paulavirus viph1008o</taxon>
    </lineage>
</organism>
<evidence type="ECO:0000313" key="2">
    <source>
        <dbReference type="Proteomes" id="UP000276109"/>
    </source>
</evidence>
<sequence length="72" mass="7960">MARMFQIRNHGEESVTMIHAVADTASFKAQMVELEAGAFVVMPEPELENYALPLSLGAKVNLVTVTELERVQ</sequence>
<name>A0A2I7QJH6_9VIRU</name>
<reference evidence="1 2" key="1">
    <citation type="submission" date="2017-11" db="EMBL/GenBank/DDBJ databases">
        <title>A major lineage of nontailed dsDNA viruses as unrecognized killers of marine bacteria.</title>
        <authorList>
            <person name="Kauffman K.M."/>
            <person name="Hussain F.A."/>
            <person name="Yang J."/>
            <person name="Arevalo P."/>
            <person name="Brown J.M."/>
            <person name="Chang W.K."/>
            <person name="VanInsberghe D."/>
            <person name="Elsherbini J."/>
            <person name="Cutler M.B."/>
            <person name="Kelly L."/>
            <person name="Polz M.F."/>
        </authorList>
    </citation>
    <scope>NUCLEOTIDE SEQUENCE [LARGE SCALE GENOMIC DNA]</scope>
</reference>
<protein>
    <submittedName>
        <fullName evidence="1">Uncharacterized protein</fullName>
    </submittedName>
</protein>
<evidence type="ECO:0000313" key="1">
    <source>
        <dbReference type="EMBL" id="AUR81549.1"/>
    </source>
</evidence>